<feature type="region of interest" description="Disordered" evidence="1">
    <location>
        <begin position="138"/>
        <end position="279"/>
    </location>
</feature>
<reference evidence="2 3" key="1">
    <citation type="journal article" date="2023" name="Res Sq">
        <title>Genomic and morphological characterization of Knufia obscura isolated from the Mars 2020 spacecraft assembly facility.</title>
        <authorList>
            <person name="Chander A.M."/>
            <person name="Teixeira M.M."/>
            <person name="Singh N.K."/>
            <person name="Williams M.P."/>
            <person name="Parker C.W."/>
            <person name="Leo P."/>
            <person name="Stajich J.E."/>
            <person name="Torok T."/>
            <person name="Tighe S."/>
            <person name="Mason C.E."/>
            <person name="Venkateswaran K."/>
        </authorList>
    </citation>
    <scope>NUCLEOTIDE SEQUENCE [LARGE SCALE GENOMIC DNA]</scope>
    <source>
        <strain evidence="2 3">CCFEE 5817</strain>
    </source>
</reference>
<keyword evidence="3" id="KW-1185">Reference proteome</keyword>
<organism evidence="2 3">
    <name type="scientific">Knufia obscura</name>
    <dbReference type="NCBI Taxonomy" id="1635080"/>
    <lineage>
        <taxon>Eukaryota</taxon>
        <taxon>Fungi</taxon>
        <taxon>Dikarya</taxon>
        <taxon>Ascomycota</taxon>
        <taxon>Pezizomycotina</taxon>
        <taxon>Eurotiomycetes</taxon>
        <taxon>Chaetothyriomycetidae</taxon>
        <taxon>Chaetothyriales</taxon>
        <taxon>Trichomeriaceae</taxon>
        <taxon>Knufia</taxon>
    </lineage>
</organism>
<dbReference type="GeneID" id="89999706"/>
<evidence type="ECO:0000313" key="2">
    <source>
        <dbReference type="EMBL" id="KAK5940980.1"/>
    </source>
</evidence>
<dbReference type="Proteomes" id="UP001334248">
    <property type="component" value="Unassembled WGS sequence"/>
</dbReference>
<evidence type="ECO:0000256" key="1">
    <source>
        <dbReference type="SAM" id="MobiDB-lite"/>
    </source>
</evidence>
<feature type="compositionally biased region" description="Acidic residues" evidence="1">
    <location>
        <begin position="86"/>
        <end position="99"/>
    </location>
</feature>
<feature type="region of interest" description="Disordered" evidence="1">
    <location>
        <begin position="70"/>
        <end position="103"/>
    </location>
</feature>
<sequence>MVDDNPPRKLRLLVKGKEKVDALFRRRKKAKNVEETGHQEADDFEDDVPILSRIADPAASQSLKLKLKVNTSTSPNGDSAGFVAQAEDDEEVQDDVEADDHERALKTKRRRGITGIDDLKGTQQFESKTVIANNRVIAKQPSEAQSQQFTFDTRDPIPSKSGATFGPQATHVQSTESQLQQAARNAFLDSQPKSNRVPEEHLTSAKSGMTVKQFLDDEHQDSSKRKHLKAATPLTDAEDKQMHSARKPQPQPQSSRGPLDHLKLNSKQPIPPPRLESASPITNISNFVRPRVEVPESVPEIYRSSHHNPGVPAQVFNNSIPDRTEAYLFAQDAEDDESSPSKTIFGDVPVLNHDRKERVPLGARVKHDDEDDIEVADLESSTPRPQKIRRHLRGMTDQSRKDEDRVPQTFYTAPNRLPNAYLYARRNLKRKRPSPSSLATPDYIYQHSGSSTFNIFRNGILLYPELCLLLAAQLPVQTLINLYSISKDFHVIANQRFTTIILNQLTLKAPHAARCYPWRCYERLCQPDPALRAGTESLTVHINKNGISSGSANINIKPAPPPTHAAANSQATHDSTSPPPKPTTIPPVHRKVPTFAYLHMALHREKSLWQIYQLFAAHGVPLPSHPSVRHTPSLISTLHKLWFLLDIPDNPRRIAYTQSGTLFTPHDLSNTLVFIVKLDMLLNDPCGGEKRDGVRKMVLSACDGFDTLVRVLQRRDWRDEVGILRAWTRYGLQLEGESGERAIGGGWVPLGLSAEEHAASQSVFGIPRAEVGLLKREFWGKLTYDSKRKERVVSAAERGYGRKPMYLIRPDQLVLREAVRRGLVFRKQFLRALMSGYVDEDSETFEALPPADYNGGRSPVLEREGEYGLDDVVAGIRALSVEEGGDELLDLGSSKQGSPWTVKHYPPSKREMDVRREEKERVSGFMQAWKEEVRKEQEEERRLRRGFQVLE</sequence>
<comment type="caution">
    <text evidence="2">The sequence shown here is derived from an EMBL/GenBank/DDBJ whole genome shotgun (WGS) entry which is preliminary data.</text>
</comment>
<evidence type="ECO:0000313" key="3">
    <source>
        <dbReference type="Proteomes" id="UP001334248"/>
    </source>
</evidence>
<accession>A0ABR0RK71</accession>
<feature type="compositionally biased region" description="Basic and acidic residues" evidence="1">
    <location>
        <begin position="214"/>
        <end position="223"/>
    </location>
</feature>
<proteinExistence type="predicted"/>
<feature type="region of interest" description="Disordered" evidence="1">
    <location>
        <begin position="551"/>
        <end position="588"/>
    </location>
</feature>
<dbReference type="RefSeq" id="XP_064729070.1">
    <property type="nucleotide sequence ID" value="XM_064874670.1"/>
</dbReference>
<feature type="compositionally biased region" description="Polar residues" evidence="1">
    <location>
        <begin position="170"/>
        <end position="183"/>
    </location>
</feature>
<dbReference type="EMBL" id="JAVHJV010000007">
    <property type="protein sequence ID" value="KAK5940980.1"/>
    <property type="molecule type" value="Genomic_DNA"/>
</dbReference>
<feature type="compositionally biased region" description="Polar residues" evidence="1">
    <location>
        <begin position="142"/>
        <end position="151"/>
    </location>
</feature>
<gene>
    <name evidence="2" type="ORF">PMZ80_006257</name>
</gene>
<protein>
    <submittedName>
        <fullName evidence="2">Uncharacterized protein</fullName>
    </submittedName>
</protein>
<name>A0ABR0RK71_9EURO</name>